<keyword evidence="3" id="KW-1185">Reference proteome</keyword>
<dbReference type="STRING" id="930990.A0A067N5B9"/>
<dbReference type="PANTHER" id="PTHR33050:SF7">
    <property type="entry name" value="RIBONUCLEASE H"/>
    <property type="match status" value="1"/>
</dbReference>
<evidence type="ECO:0000313" key="3">
    <source>
        <dbReference type="Proteomes" id="UP000027195"/>
    </source>
</evidence>
<name>A0A067N5B9_BOTB1</name>
<sequence>PSQSALSVWGGTDTILRNAPSPRPGTVGRHTRIATARGESSTPRALHYVSNGIAPRDVRQLPATTCTNAQAVANPTTESNRALSLRRSKPLTPYNPEAWQRLLREAGLLSKYPNLVHSLRHGFFAGIPRIYRTYTPPNNASITATVESRNVFADVINKEFAKGRYLGPFSKAEVEHEIGYFQTSLLSLVPKPGKPGKFRLVQNLSAPHASSSHTPSINSFIDSDRFPATWGTFAVVALTIARLPPGSQGAVRDVAEAYRTIPVRPDQWPGLVVRVGDDDRFAIDTSACFGLASSAGLYGHVADAGADLFRAHGLGPVSKWVDDHIFFRIRWEHLDGYNALRRSWAAQISASGGQRQGGGRLWYRGSLMPDDRAEEFDEDASFPILDHSATHPRPPEDWDFTYNLVDIDRISEQLGIPWEPSKDIPFSSEPPFIGFAWNIESQTVSIPPGKCQKYRDAIIKWEAKSTHNLEEVRQLYGRLLHASLVLPAGRAYLTGLEAMLGTFNDRPFMPRHPPRHVAGDLAWWKSALNAPNPSRPIPGPRSVDDPRAFSDASSGTGLGIVIGDRWRAWLLIPGWKRDGRDIGWAEALAFELLVLTIIELRPRHACFKVFGDNRGVVEGWWKGRSKNQPTNLVFRRLHDTLGSRGLSCITRYVASGDNPADGPSRGVYPPRHLMLPIISIPQEAREFIVDVNEPSP</sequence>
<evidence type="ECO:0000256" key="1">
    <source>
        <dbReference type="SAM" id="MobiDB-lite"/>
    </source>
</evidence>
<dbReference type="InParanoid" id="A0A067N5B9"/>
<evidence type="ECO:0000313" key="2">
    <source>
        <dbReference type="EMBL" id="KDQ18961.1"/>
    </source>
</evidence>
<evidence type="ECO:0008006" key="4">
    <source>
        <dbReference type="Google" id="ProtNLM"/>
    </source>
</evidence>
<feature type="non-terminal residue" evidence="2">
    <location>
        <position position="696"/>
    </location>
</feature>
<dbReference type="OrthoDB" id="3267267at2759"/>
<dbReference type="PANTHER" id="PTHR33050">
    <property type="entry name" value="REVERSE TRANSCRIPTASE DOMAIN-CONTAINING PROTEIN"/>
    <property type="match status" value="1"/>
</dbReference>
<feature type="non-terminal residue" evidence="2">
    <location>
        <position position="1"/>
    </location>
</feature>
<proteinExistence type="predicted"/>
<feature type="region of interest" description="Disordered" evidence="1">
    <location>
        <begin position="1"/>
        <end position="28"/>
    </location>
</feature>
<organism evidence="2 3">
    <name type="scientific">Botryobasidium botryosum (strain FD-172 SS1)</name>
    <dbReference type="NCBI Taxonomy" id="930990"/>
    <lineage>
        <taxon>Eukaryota</taxon>
        <taxon>Fungi</taxon>
        <taxon>Dikarya</taxon>
        <taxon>Basidiomycota</taxon>
        <taxon>Agaricomycotina</taxon>
        <taxon>Agaricomycetes</taxon>
        <taxon>Cantharellales</taxon>
        <taxon>Botryobasidiaceae</taxon>
        <taxon>Botryobasidium</taxon>
    </lineage>
</organism>
<protein>
    <recommendedName>
        <fullName evidence="4">RNase H type-1 domain-containing protein</fullName>
    </recommendedName>
</protein>
<dbReference type="HOGENOM" id="CLU_003292_8_2_1"/>
<dbReference type="AlphaFoldDB" id="A0A067N5B9"/>
<accession>A0A067N5B9</accession>
<dbReference type="Proteomes" id="UP000027195">
    <property type="component" value="Unassembled WGS sequence"/>
</dbReference>
<dbReference type="InterPro" id="IPR052055">
    <property type="entry name" value="Hepadnavirus_pol/RT"/>
</dbReference>
<reference evidence="3" key="1">
    <citation type="journal article" date="2014" name="Proc. Natl. Acad. Sci. U.S.A.">
        <title>Extensive sampling of basidiomycete genomes demonstrates inadequacy of the white-rot/brown-rot paradigm for wood decay fungi.</title>
        <authorList>
            <person name="Riley R."/>
            <person name="Salamov A.A."/>
            <person name="Brown D.W."/>
            <person name="Nagy L.G."/>
            <person name="Floudas D."/>
            <person name="Held B.W."/>
            <person name="Levasseur A."/>
            <person name="Lombard V."/>
            <person name="Morin E."/>
            <person name="Otillar R."/>
            <person name="Lindquist E.A."/>
            <person name="Sun H."/>
            <person name="LaButti K.M."/>
            <person name="Schmutz J."/>
            <person name="Jabbour D."/>
            <person name="Luo H."/>
            <person name="Baker S.E."/>
            <person name="Pisabarro A.G."/>
            <person name="Walton J.D."/>
            <person name="Blanchette R.A."/>
            <person name="Henrissat B."/>
            <person name="Martin F."/>
            <person name="Cullen D."/>
            <person name="Hibbett D.S."/>
            <person name="Grigoriev I.V."/>
        </authorList>
    </citation>
    <scope>NUCLEOTIDE SEQUENCE [LARGE SCALE GENOMIC DNA]</scope>
    <source>
        <strain evidence="3">FD-172 SS1</strain>
    </source>
</reference>
<gene>
    <name evidence="2" type="ORF">BOTBODRAFT_91579</name>
</gene>
<dbReference type="EMBL" id="KL198020">
    <property type="protein sequence ID" value="KDQ18961.1"/>
    <property type="molecule type" value="Genomic_DNA"/>
</dbReference>